<sequence length="250" mass="25727">MRLPTHALPAVALVLALATGCAGDDGRRTAGDDVTAQEAALLAGLLHRNHTEGGADFVVTAPFGPGAVLTLVGEVDFRAGTGRAQAVTSTDGDDVVRTVFFTREQLWFGDVPGVTEALADSGATFLSRPMATGDGETPLVDVLVTVLLGLSADGDDAPAGFLDGDYSWQGRRSIDGRPTDLFGLPGDRTVAVSSTEDVLVQFATPLPAADGELEATTTLAEHGRRSLDLPDEAQTAPVADHPELAAALGL</sequence>
<dbReference type="OrthoDB" id="5182279at2"/>
<protein>
    <recommendedName>
        <fullName evidence="3">Lipoprotein LprG</fullName>
    </recommendedName>
</protein>
<name>A0A285VEB1_9ACTN</name>
<dbReference type="AlphaFoldDB" id="A0A285VEB1"/>
<evidence type="ECO:0000313" key="2">
    <source>
        <dbReference type="Proteomes" id="UP000219435"/>
    </source>
</evidence>
<dbReference type="Proteomes" id="UP000219435">
    <property type="component" value="Unassembled WGS sequence"/>
</dbReference>
<proteinExistence type="predicted"/>
<gene>
    <name evidence="1" type="ORF">SAMN05660748_4039</name>
</gene>
<keyword evidence="2" id="KW-1185">Reference proteome</keyword>
<evidence type="ECO:0000313" key="1">
    <source>
        <dbReference type="EMBL" id="SOC52343.1"/>
    </source>
</evidence>
<accession>A0A285VEB1</accession>
<dbReference type="EMBL" id="OBQI01000006">
    <property type="protein sequence ID" value="SOC52343.1"/>
    <property type="molecule type" value="Genomic_DNA"/>
</dbReference>
<reference evidence="2" key="1">
    <citation type="submission" date="2017-08" db="EMBL/GenBank/DDBJ databases">
        <authorList>
            <person name="Varghese N."/>
            <person name="Submissions S."/>
        </authorList>
    </citation>
    <scope>NUCLEOTIDE SEQUENCE [LARGE SCALE GENOMIC DNA]</scope>
    <source>
        <strain evidence="2">DSM 4725</strain>
    </source>
</reference>
<evidence type="ECO:0008006" key="3">
    <source>
        <dbReference type="Google" id="ProtNLM"/>
    </source>
</evidence>
<dbReference type="PROSITE" id="PS51257">
    <property type="entry name" value="PROKAR_LIPOPROTEIN"/>
    <property type="match status" value="1"/>
</dbReference>
<dbReference type="RefSeq" id="WP_097196755.1">
    <property type="nucleotide sequence ID" value="NZ_OBQI01000006.1"/>
</dbReference>
<organism evidence="1 2">
    <name type="scientific">Blastococcus aggregatus</name>
    <dbReference type="NCBI Taxonomy" id="38502"/>
    <lineage>
        <taxon>Bacteria</taxon>
        <taxon>Bacillati</taxon>
        <taxon>Actinomycetota</taxon>
        <taxon>Actinomycetes</taxon>
        <taxon>Geodermatophilales</taxon>
        <taxon>Geodermatophilaceae</taxon>
        <taxon>Blastococcus</taxon>
    </lineage>
</organism>